<dbReference type="GO" id="GO:0005886">
    <property type="term" value="C:plasma membrane"/>
    <property type="evidence" value="ECO:0007669"/>
    <property type="project" value="UniProtKB-SubCell"/>
</dbReference>
<evidence type="ECO:0000313" key="12">
    <source>
        <dbReference type="Proteomes" id="UP000010445"/>
    </source>
</evidence>
<dbReference type="Proteomes" id="UP000010445">
    <property type="component" value="Unassembled WGS sequence"/>
</dbReference>
<dbReference type="RefSeq" id="WP_006063744.1">
    <property type="nucleotide sequence ID" value="NZ_KB290831.1"/>
</dbReference>
<evidence type="ECO:0000256" key="4">
    <source>
        <dbReference type="ARBA" id="ARBA00013208"/>
    </source>
</evidence>
<dbReference type="Gene3D" id="2.10.109.10">
    <property type="entry name" value="Umud Fragment, subunit A"/>
    <property type="match status" value="1"/>
</dbReference>
<evidence type="ECO:0000256" key="9">
    <source>
        <dbReference type="SAM" id="MobiDB-lite"/>
    </source>
</evidence>
<evidence type="ECO:0000313" key="11">
    <source>
        <dbReference type="EMBL" id="EKX90300.1"/>
    </source>
</evidence>
<dbReference type="OrthoDB" id="9815782at2"/>
<dbReference type="InterPro" id="IPR000223">
    <property type="entry name" value="Pept_S26A_signal_pept_1"/>
</dbReference>
<keyword evidence="8" id="KW-0812">Transmembrane</keyword>
<comment type="similarity">
    <text evidence="3 8">Belongs to the peptidase S26 family.</text>
</comment>
<dbReference type="NCBIfam" id="TIGR02227">
    <property type="entry name" value="sigpep_I_bact"/>
    <property type="match status" value="1"/>
</dbReference>
<dbReference type="GO" id="GO:0004252">
    <property type="term" value="F:serine-type endopeptidase activity"/>
    <property type="evidence" value="ECO:0007669"/>
    <property type="project" value="InterPro"/>
</dbReference>
<feature type="transmembrane region" description="Helical" evidence="8">
    <location>
        <begin position="40"/>
        <end position="64"/>
    </location>
</feature>
<proteinExistence type="inferred from homology"/>
<dbReference type="CDD" id="cd06530">
    <property type="entry name" value="S26_SPase_I"/>
    <property type="match status" value="1"/>
</dbReference>
<dbReference type="EMBL" id="AMEM01000018">
    <property type="protein sequence ID" value="EKX90300.1"/>
    <property type="molecule type" value="Genomic_DNA"/>
</dbReference>
<dbReference type="SUPFAM" id="SSF51306">
    <property type="entry name" value="LexA/Signal peptidase"/>
    <property type="match status" value="1"/>
</dbReference>
<keyword evidence="6 8" id="KW-0378">Hydrolase</keyword>
<dbReference type="GO" id="GO:0006465">
    <property type="term" value="P:signal peptide processing"/>
    <property type="evidence" value="ECO:0007669"/>
    <property type="project" value="InterPro"/>
</dbReference>
<comment type="subcellular location">
    <subcellularLocation>
        <location evidence="2">Cell membrane</location>
        <topology evidence="2">Single-pass type II membrane protein</topology>
    </subcellularLocation>
    <subcellularLocation>
        <location evidence="8">Membrane</location>
        <topology evidence="8">Single-pass type II membrane protein</topology>
    </subcellularLocation>
</comment>
<gene>
    <name evidence="11" type="ORF">HMPREF9997_01515</name>
</gene>
<dbReference type="PANTHER" id="PTHR43390:SF1">
    <property type="entry name" value="CHLOROPLAST PROCESSING PEPTIDASE"/>
    <property type="match status" value="1"/>
</dbReference>
<dbReference type="AlphaFoldDB" id="L1MH01"/>
<feature type="active site" evidence="7">
    <location>
        <position position="152"/>
    </location>
</feature>
<feature type="active site" evidence="7">
    <location>
        <position position="74"/>
    </location>
</feature>
<dbReference type="InterPro" id="IPR036286">
    <property type="entry name" value="LexA/Signal_pep-like_sf"/>
</dbReference>
<evidence type="ECO:0000256" key="8">
    <source>
        <dbReference type="RuleBase" id="RU362042"/>
    </source>
</evidence>
<dbReference type="PRINTS" id="PR00727">
    <property type="entry name" value="LEADERPTASE"/>
</dbReference>
<protein>
    <recommendedName>
        <fullName evidence="4 8">Signal peptidase I</fullName>
        <ecNumber evidence="4 8">3.4.21.89</ecNumber>
    </recommendedName>
</protein>
<evidence type="ECO:0000259" key="10">
    <source>
        <dbReference type="Pfam" id="PF10502"/>
    </source>
</evidence>
<dbReference type="PATRIC" id="fig|1035195.3.peg.1365"/>
<reference evidence="11 12" key="1">
    <citation type="submission" date="2012-05" db="EMBL/GenBank/DDBJ databases">
        <authorList>
            <person name="Weinstock G."/>
            <person name="Sodergren E."/>
            <person name="Lobos E.A."/>
            <person name="Fulton L."/>
            <person name="Fulton R."/>
            <person name="Courtney L."/>
            <person name="Fronick C."/>
            <person name="O'Laughlin M."/>
            <person name="Godfrey J."/>
            <person name="Wilson R.M."/>
            <person name="Miner T."/>
            <person name="Farmer C."/>
            <person name="Delehaunty K."/>
            <person name="Cordes M."/>
            <person name="Minx P."/>
            <person name="Tomlinson C."/>
            <person name="Chen J."/>
            <person name="Wollam A."/>
            <person name="Pepin K.H."/>
            <person name="Bhonagiri V."/>
            <person name="Zhang X."/>
            <person name="Suruliraj S."/>
            <person name="Warren W."/>
            <person name="Mitreva M."/>
            <person name="Mardis E.R."/>
            <person name="Wilson R.K."/>
        </authorList>
    </citation>
    <scope>NUCLEOTIDE SEQUENCE [LARGE SCALE GENOMIC DNA]</scope>
    <source>
        <strain evidence="11 12">F0235</strain>
    </source>
</reference>
<dbReference type="HOGENOM" id="CLU_028723_0_0_11"/>
<evidence type="ECO:0000256" key="7">
    <source>
        <dbReference type="PIRSR" id="PIRSR600223-1"/>
    </source>
</evidence>
<organism evidence="11 12">
    <name type="scientific">Corynebacterium durum F0235</name>
    <dbReference type="NCBI Taxonomy" id="1035195"/>
    <lineage>
        <taxon>Bacteria</taxon>
        <taxon>Bacillati</taxon>
        <taxon>Actinomycetota</taxon>
        <taxon>Actinomycetes</taxon>
        <taxon>Mycobacteriales</taxon>
        <taxon>Corynebacteriaceae</taxon>
        <taxon>Corynebacterium</taxon>
    </lineage>
</organism>
<dbReference type="GO" id="GO:0009003">
    <property type="term" value="F:signal peptidase activity"/>
    <property type="evidence" value="ECO:0007669"/>
    <property type="project" value="UniProtKB-EC"/>
</dbReference>
<dbReference type="InterPro" id="IPR019533">
    <property type="entry name" value="Peptidase_S26"/>
</dbReference>
<dbReference type="GeneID" id="84897295"/>
<dbReference type="Pfam" id="PF10502">
    <property type="entry name" value="Peptidase_S26"/>
    <property type="match status" value="1"/>
</dbReference>
<feature type="domain" description="Peptidase S26" evidence="10">
    <location>
        <begin position="47"/>
        <end position="252"/>
    </location>
</feature>
<dbReference type="InterPro" id="IPR019756">
    <property type="entry name" value="Pept_S26A_signal_pept_1_Ser-AS"/>
</dbReference>
<evidence type="ECO:0000256" key="1">
    <source>
        <dbReference type="ARBA" id="ARBA00000677"/>
    </source>
</evidence>
<dbReference type="InterPro" id="IPR019758">
    <property type="entry name" value="Pept_S26A_signal_pept_1_CS"/>
</dbReference>
<comment type="caution">
    <text evidence="11">The sequence shown here is derived from an EMBL/GenBank/DDBJ whole genome shotgun (WGS) entry which is preliminary data.</text>
</comment>
<keyword evidence="12" id="KW-1185">Reference proteome</keyword>
<dbReference type="eggNOG" id="COG0681">
    <property type="taxonomic scope" value="Bacteria"/>
</dbReference>
<keyword evidence="8" id="KW-0472">Membrane</keyword>
<evidence type="ECO:0000256" key="3">
    <source>
        <dbReference type="ARBA" id="ARBA00009370"/>
    </source>
</evidence>
<dbReference type="STRING" id="1035195.HMPREF9997_01515"/>
<dbReference type="EC" id="3.4.21.89" evidence="4 8"/>
<keyword evidence="5 8" id="KW-0645">Protease</keyword>
<sequence>MTDSNDNFRVDSSRADDRHDDDRDAGRKKNKRGDDGRRQLPWYIEIPVVVFTTILIIGLLHTFVGRLYVIPSESMEPTLHGCSGCTGDRIYVEKISYRFGSPKPGDVVVFAGTESWNANYDSRRSSNPLIRGLQNLGSMVGVVAPDQNDLVKRVIATGGQTVECQAGDTGVKVNGKVIDSSYTLQPPAYPVDQSTGSEACGGPYFGPVKVPEGNVFVMGDNRTNSADSRYHMADQYQGTIPEKNIVGKVVAIALPLGRMGLVDDPDIQH</sequence>
<dbReference type="PANTHER" id="PTHR43390">
    <property type="entry name" value="SIGNAL PEPTIDASE I"/>
    <property type="match status" value="1"/>
</dbReference>
<feature type="region of interest" description="Disordered" evidence="9">
    <location>
        <begin position="1"/>
        <end position="34"/>
    </location>
</feature>
<evidence type="ECO:0000256" key="5">
    <source>
        <dbReference type="ARBA" id="ARBA00022670"/>
    </source>
</evidence>
<accession>L1MH01</accession>
<evidence type="ECO:0000256" key="2">
    <source>
        <dbReference type="ARBA" id="ARBA00004401"/>
    </source>
</evidence>
<dbReference type="PROSITE" id="PS00501">
    <property type="entry name" value="SPASE_I_1"/>
    <property type="match status" value="1"/>
</dbReference>
<dbReference type="PROSITE" id="PS00761">
    <property type="entry name" value="SPASE_I_3"/>
    <property type="match status" value="1"/>
</dbReference>
<keyword evidence="8" id="KW-1133">Transmembrane helix</keyword>
<name>L1MH01_9CORY</name>
<evidence type="ECO:0000256" key="6">
    <source>
        <dbReference type="ARBA" id="ARBA00022801"/>
    </source>
</evidence>
<comment type="catalytic activity">
    <reaction evidence="1 8">
        <text>Cleavage of hydrophobic, N-terminal signal or leader sequences from secreted and periplasmic proteins.</text>
        <dbReference type="EC" id="3.4.21.89"/>
    </reaction>
</comment>